<dbReference type="PANTHER" id="PTHR37610">
    <property type="entry name" value="CCHC-TYPE DOMAIN-CONTAINING PROTEIN"/>
    <property type="match status" value="1"/>
</dbReference>
<dbReference type="Pfam" id="PF22936">
    <property type="entry name" value="Pol_BBD"/>
    <property type="match status" value="1"/>
</dbReference>
<evidence type="ECO:0000256" key="1">
    <source>
        <dbReference type="SAM" id="Phobius"/>
    </source>
</evidence>
<evidence type="ECO:0000313" key="4">
    <source>
        <dbReference type="Proteomes" id="UP000189701"/>
    </source>
</evidence>
<organism evidence="4 5">
    <name type="scientific">Nicotiana sylvestris</name>
    <name type="common">Wood tobacco</name>
    <name type="synonym">South American tobacco</name>
    <dbReference type="NCBI Taxonomy" id="4096"/>
    <lineage>
        <taxon>Eukaryota</taxon>
        <taxon>Viridiplantae</taxon>
        <taxon>Streptophyta</taxon>
        <taxon>Embryophyta</taxon>
        <taxon>Tracheophyta</taxon>
        <taxon>Spermatophyta</taxon>
        <taxon>Magnoliopsida</taxon>
        <taxon>eudicotyledons</taxon>
        <taxon>Gunneridae</taxon>
        <taxon>Pentapetalae</taxon>
        <taxon>asterids</taxon>
        <taxon>lamiids</taxon>
        <taxon>Solanales</taxon>
        <taxon>Solanaceae</taxon>
        <taxon>Nicotianoideae</taxon>
        <taxon>Nicotianeae</taxon>
        <taxon>Nicotiana</taxon>
    </lineage>
</organism>
<dbReference type="PANTHER" id="PTHR37610:SF6">
    <property type="entry name" value="GAG-POLYPEPTIDE OF LTR COPIA-TYPE-RELATED"/>
    <property type="match status" value="1"/>
</dbReference>
<keyword evidence="4" id="KW-1185">Reference proteome</keyword>
<keyword evidence="1" id="KW-0812">Transmembrane</keyword>
<name>A0A1U7Z079_NICSY</name>
<keyword evidence="1" id="KW-0472">Membrane</keyword>
<proteinExistence type="predicted"/>
<feature type="domain" description="Retrotransposon Copia-like N-terminal" evidence="2">
    <location>
        <begin position="27"/>
        <end position="71"/>
    </location>
</feature>
<dbReference type="InterPro" id="IPR054722">
    <property type="entry name" value="PolX-like_BBD"/>
</dbReference>
<feature type="transmembrane region" description="Helical" evidence="1">
    <location>
        <begin position="512"/>
        <end position="535"/>
    </location>
</feature>
<dbReference type="RefSeq" id="XP_009804799.1">
    <property type="nucleotide sequence ID" value="XM_009806497.1"/>
</dbReference>
<accession>A0A1U7Z079</accession>
<reference evidence="4" key="1">
    <citation type="journal article" date="2013" name="Genome Biol.">
        <title>Reference genomes and transcriptomes of Nicotiana sylvestris and Nicotiana tomentosiformis.</title>
        <authorList>
            <person name="Sierro N."/>
            <person name="Battey J.N."/>
            <person name="Ouadi S."/>
            <person name="Bovet L."/>
            <person name="Goepfert S."/>
            <person name="Bakaher N."/>
            <person name="Peitsch M.C."/>
            <person name="Ivanov N.V."/>
        </authorList>
    </citation>
    <scope>NUCLEOTIDE SEQUENCE [LARGE SCALE GENOMIC DNA]</scope>
</reference>
<evidence type="ECO:0000259" key="3">
    <source>
        <dbReference type="Pfam" id="PF22936"/>
    </source>
</evidence>
<evidence type="ECO:0000313" key="5">
    <source>
        <dbReference type="RefSeq" id="XP_009804799.1"/>
    </source>
</evidence>
<protein>
    <submittedName>
        <fullName evidence="5">Uncharacterized protein LOC104249961</fullName>
    </submittedName>
</protein>
<dbReference type="InterPro" id="IPR029472">
    <property type="entry name" value="Copia-like_N"/>
</dbReference>
<dbReference type="AlphaFoldDB" id="A0A1U7Z079"/>
<sequence>MVNSTPDSSSSSSAYTPEPSSPLFLLPSDVPGVSLVVVPFSGTSFGGWRRSMIVSLSARNKIGFIDGSCTKHAVDSLQYRQWDRYAESVQYSETAESIWKQLNNRYGTVNGTKVFEIKREHASTYQGTLDIASYFNKLKKPWDELGVMCTSHANSCVCAAKDGLQKEKEEDRVHQFLVGLNEVYMGVRSNILMMQPLSSLDTFYNILLRDEKQRQVVPNAQLNPELASFNANFNNNRFPSQLSSTKQYTQRVNFDSSNSNATLYCKYCKKPYHTIEKCYKLHGFSPNFKFTKGKKFGTAARRLLNLLQCDSGSQPILMRSANFVGSFSSFPVYLNGSSTMRMLTSVAGRVWIVDSGATDHMTSNKDLLFNITPLHVPYLVSLPNGYKVKAHSMKKRLELGRMDQGLYKFHLNHSAPPTVSSPNNFVSPFTNKVQNAEFSLHGNVQNVNHSSVPILPCATVPNVQTENSCHVSTLPSCTVPNNVNINDVLWHHRLGHVPFVQMKHIPSISNDWMSSFMNVFFLILCLLLLLLIFFLQCLFSYDSNADADADAVTASSIPPDLPLPPSPIPDTPDVPNSVHNPDVPTPIHFIVPIESIVLPGLAVKKSSRTHQLPSHLKDYVVQLPSASCSSSSLMSTTVEPHSYTQAAAIPA</sequence>
<dbReference type="GeneID" id="104249961"/>
<dbReference type="eggNOG" id="KOG0017">
    <property type="taxonomic scope" value="Eukaryota"/>
</dbReference>
<dbReference type="OrthoDB" id="413361at2759"/>
<dbReference type="Proteomes" id="UP000189701">
    <property type="component" value="Unplaced"/>
</dbReference>
<feature type="domain" description="Retrovirus-related Pol polyprotein from transposon TNT 1-94-like beta-barrel" evidence="3">
    <location>
        <begin position="351"/>
        <end position="392"/>
    </location>
</feature>
<keyword evidence="1" id="KW-1133">Transmembrane helix</keyword>
<evidence type="ECO:0000259" key="2">
    <source>
        <dbReference type="Pfam" id="PF14244"/>
    </source>
</evidence>
<reference evidence="5" key="2">
    <citation type="submission" date="2025-08" db="UniProtKB">
        <authorList>
            <consortium name="RefSeq"/>
        </authorList>
    </citation>
    <scope>IDENTIFICATION</scope>
    <source>
        <tissue evidence="5">Leaf</tissue>
    </source>
</reference>
<dbReference type="KEGG" id="nsy:104249961"/>
<dbReference type="Pfam" id="PF14244">
    <property type="entry name" value="Retrotran_gag_3"/>
    <property type="match status" value="1"/>
</dbReference>
<gene>
    <name evidence="5" type="primary">LOC104249961</name>
</gene>